<dbReference type="AlphaFoldDB" id="A0A1V8TFY2"/>
<evidence type="ECO:0000313" key="1">
    <source>
        <dbReference type="EMBL" id="OQO10290.1"/>
    </source>
</evidence>
<reference evidence="2" key="1">
    <citation type="submission" date="2017-03" db="EMBL/GenBank/DDBJ databases">
        <title>Genomes of endolithic fungi from Antarctica.</title>
        <authorList>
            <person name="Coleine C."/>
            <person name="Masonjones S."/>
            <person name="Stajich J.E."/>
        </authorList>
    </citation>
    <scope>NUCLEOTIDE SEQUENCE [LARGE SCALE GENOMIC DNA]</scope>
    <source>
        <strain evidence="2">CCFEE 5527</strain>
    </source>
</reference>
<comment type="caution">
    <text evidence="1">The sequence shown here is derived from an EMBL/GenBank/DDBJ whole genome shotgun (WGS) entry which is preliminary data.</text>
</comment>
<dbReference type="InParanoid" id="A0A1V8TFY2"/>
<proteinExistence type="predicted"/>
<sequence length="167" mass="18842">MSLVNNIMQESALAANHEEFDHRLSRCNSVIQQLLAEAEAALKSVPNDPEQTRERAVQQLRQQLTTLLPAGRGWHGHSRKAQAVAPSRSDMACHARYEDRSLTFTPPEHDASAHARKPAAPRLEIRGRCTLSMHSGTQRPTHVSAKRREPVAHGVHRLFGVEKRWLW</sequence>
<evidence type="ECO:0000313" key="2">
    <source>
        <dbReference type="Proteomes" id="UP000192596"/>
    </source>
</evidence>
<keyword evidence="2" id="KW-1185">Reference proteome</keyword>
<name>A0A1V8TFY2_9PEZI</name>
<gene>
    <name evidence="1" type="ORF">B0A48_04648</name>
</gene>
<organism evidence="1 2">
    <name type="scientific">Cryoendolithus antarcticus</name>
    <dbReference type="NCBI Taxonomy" id="1507870"/>
    <lineage>
        <taxon>Eukaryota</taxon>
        <taxon>Fungi</taxon>
        <taxon>Dikarya</taxon>
        <taxon>Ascomycota</taxon>
        <taxon>Pezizomycotina</taxon>
        <taxon>Dothideomycetes</taxon>
        <taxon>Dothideomycetidae</taxon>
        <taxon>Cladosporiales</taxon>
        <taxon>Cladosporiaceae</taxon>
        <taxon>Cryoendolithus</taxon>
    </lineage>
</organism>
<accession>A0A1V8TFY2</accession>
<dbReference type="Proteomes" id="UP000192596">
    <property type="component" value="Unassembled WGS sequence"/>
</dbReference>
<dbReference type="EMBL" id="NAJO01000009">
    <property type="protein sequence ID" value="OQO10290.1"/>
    <property type="molecule type" value="Genomic_DNA"/>
</dbReference>
<protein>
    <submittedName>
        <fullName evidence="1">Uncharacterized protein</fullName>
    </submittedName>
</protein>